<dbReference type="EMBL" id="ATDP01000097">
    <property type="protein sequence ID" value="EQB13242.1"/>
    <property type="molecule type" value="Genomic_DNA"/>
</dbReference>
<dbReference type="InterPro" id="IPR010064">
    <property type="entry name" value="HK97-gp10_tail"/>
</dbReference>
<gene>
    <name evidence="1" type="ORF">RLDS_15990</name>
</gene>
<protein>
    <recommendedName>
        <fullName evidence="3">HK97 gp10 family phage protein</fullName>
    </recommendedName>
</protein>
<accession>T0HJQ1</accession>
<evidence type="ECO:0000313" key="1">
    <source>
        <dbReference type="EMBL" id="EQB13242.1"/>
    </source>
</evidence>
<sequence length="144" mass="15380">MAETFKLTGLKELDQALGQMPKATARAVGFRVLRQAGEPIARAARRLAPVNQGDLVESIDVGTALARSQQADKGAVAPVEVHVGPGQHPQAITQEFGTYKEPAQPYLTPAWEAERMNALDIVGTGLGIEVEKTAARIARKAAKR</sequence>
<dbReference type="AlphaFoldDB" id="T0HJQ1"/>
<dbReference type="Pfam" id="PF04883">
    <property type="entry name" value="HK97-gp10_like"/>
    <property type="match status" value="1"/>
</dbReference>
<proteinExistence type="predicted"/>
<dbReference type="NCBIfam" id="TIGR01725">
    <property type="entry name" value="phge_HK97_gp10"/>
    <property type="match status" value="1"/>
</dbReference>
<dbReference type="PATRIC" id="fig|1331060.3.peg.3067"/>
<dbReference type="Proteomes" id="UP000015531">
    <property type="component" value="Unassembled WGS sequence"/>
</dbReference>
<organism evidence="1 2">
    <name type="scientific">Sphingobium lactosutens DS20</name>
    <dbReference type="NCBI Taxonomy" id="1331060"/>
    <lineage>
        <taxon>Bacteria</taxon>
        <taxon>Pseudomonadati</taxon>
        <taxon>Pseudomonadota</taxon>
        <taxon>Alphaproteobacteria</taxon>
        <taxon>Sphingomonadales</taxon>
        <taxon>Sphingomonadaceae</taxon>
        <taxon>Sphingobium</taxon>
    </lineage>
</organism>
<evidence type="ECO:0000313" key="2">
    <source>
        <dbReference type="Proteomes" id="UP000015531"/>
    </source>
</evidence>
<keyword evidence="2" id="KW-1185">Reference proteome</keyword>
<name>T0HJQ1_9SPHN</name>
<dbReference type="eggNOG" id="ENOG5032WQE">
    <property type="taxonomic scope" value="Bacteria"/>
</dbReference>
<evidence type="ECO:0008006" key="3">
    <source>
        <dbReference type="Google" id="ProtNLM"/>
    </source>
</evidence>
<dbReference type="RefSeq" id="WP_021226813.1">
    <property type="nucleotide sequence ID" value="NZ_ATDP01000097.1"/>
</dbReference>
<reference evidence="1 2" key="1">
    <citation type="journal article" date="2013" name="Genome Announc.">
        <title>Draft Genome Sequence of Sphingobium lactosutens Strain DS20T, Isolated from a Hexachlorocyclohexane Dumpsite.</title>
        <authorList>
            <person name="Kumar R."/>
            <person name="Dwivedi V."/>
            <person name="Negi V."/>
            <person name="Khurana J.P."/>
            <person name="Lal R."/>
        </authorList>
    </citation>
    <scope>NUCLEOTIDE SEQUENCE [LARGE SCALE GENOMIC DNA]</scope>
    <source>
        <strain evidence="1 2">DS20</strain>
    </source>
</reference>
<dbReference type="OrthoDB" id="7585428at2"/>
<comment type="caution">
    <text evidence="1">The sequence shown here is derived from an EMBL/GenBank/DDBJ whole genome shotgun (WGS) entry which is preliminary data.</text>
</comment>